<dbReference type="Proteomes" id="UP000886523">
    <property type="component" value="Unassembled WGS sequence"/>
</dbReference>
<comment type="caution">
    <text evidence="1">The sequence shown here is derived from an EMBL/GenBank/DDBJ whole genome shotgun (WGS) entry which is preliminary data.</text>
</comment>
<gene>
    <name evidence="1" type="ORF">BS47DRAFT_1247647</name>
</gene>
<dbReference type="OrthoDB" id="3043088at2759"/>
<evidence type="ECO:0000313" key="1">
    <source>
        <dbReference type="EMBL" id="KAF9518922.1"/>
    </source>
</evidence>
<evidence type="ECO:0000313" key="2">
    <source>
        <dbReference type="Proteomes" id="UP000886523"/>
    </source>
</evidence>
<dbReference type="AlphaFoldDB" id="A0A9P6B7X7"/>
<keyword evidence="2" id="KW-1185">Reference proteome</keyword>
<feature type="non-terminal residue" evidence="1">
    <location>
        <position position="1"/>
    </location>
</feature>
<sequence>PDSLPASHIYRPDGLLQANPTGKQHPISELIMVAKREWARKIERQSTSLSQAVREYQRRYKRLPPRGFDIWWKFIIDNNVPLPDEYDQILHDLEPFFGISPHDLQWLQARGSNDLGTFTLGIRNGRAFISKISMAEADLPWAERRAEERLELIQDVQEHLPDLNFTFSAHDAPVNFLPHDLK</sequence>
<name>A0A9P6B7X7_9AGAM</name>
<feature type="non-terminal residue" evidence="1">
    <location>
        <position position="182"/>
    </location>
</feature>
<organism evidence="1 2">
    <name type="scientific">Hydnum rufescens UP504</name>
    <dbReference type="NCBI Taxonomy" id="1448309"/>
    <lineage>
        <taxon>Eukaryota</taxon>
        <taxon>Fungi</taxon>
        <taxon>Dikarya</taxon>
        <taxon>Basidiomycota</taxon>
        <taxon>Agaricomycotina</taxon>
        <taxon>Agaricomycetes</taxon>
        <taxon>Cantharellales</taxon>
        <taxon>Hydnaceae</taxon>
        <taxon>Hydnum</taxon>
    </lineage>
</organism>
<proteinExistence type="predicted"/>
<protein>
    <submittedName>
        <fullName evidence="1">Glycosyltransferase family 90 protein</fullName>
    </submittedName>
</protein>
<accession>A0A9P6B7X7</accession>
<dbReference type="EMBL" id="MU128921">
    <property type="protein sequence ID" value="KAF9518922.1"/>
    <property type="molecule type" value="Genomic_DNA"/>
</dbReference>
<reference evidence="1" key="1">
    <citation type="journal article" date="2020" name="Nat. Commun.">
        <title>Large-scale genome sequencing of mycorrhizal fungi provides insights into the early evolution of symbiotic traits.</title>
        <authorList>
            <person name="Miyauchi S."/>
            <person name="Kiss E."/>
            <person name="Kuo A."/>
            <person name="Drula E."/>
            <person name="Kohler A."/>
            <person name="Sanchez-Garcia M."/>
            <person name="Morin E."/>
            <person name="Andreopoulos B."/>
            <person name="Barry K.W."/>
            <person name="Bonito G."/>
            <person name="Buee M."/>
            <person name="Carver A."/>
            <person name="Chen C."/>
            <person name="Cichocki N."/>
            <person name="Clum A."/>
            <person name="Culley D."/>
            <person name="Crous P.W."/>
            <person name="Fauchery L."/>
            <person name="Girlanda M."/>
            <person name="Hayes R.D."/>
            <person name="Keri Z."/>
            <person name="LaButti K."/>
            <person name="Lipzen A."/>
            <person name="Lombard V."/>
            <person name="Magnuson J."/>
            <person name="Maillard F."/>
            <person name="Murat C."/>
            <person name="Nolan M."/>
            <person name="Ohm R.A."/>
            <person name="Pangilinan J."/>
            <person name="Pereira M.F."/>
            <person name="Perotto S."/>
            <person name="Peter M."/>
            <person name="Pfister S."/>
            <person name="Riley R."/>
            <person name="Sitrit Y."/>
            <person name="Stielow J.B."/>
            <person name="Szollosi G."/>
            <person name="Zifcakova L."/>
            <person name="Stursova M."/>
            <person name="Spatafora J.W."/>
            <person name="Tedersoo L."/>
            <person name="Vaario L.M."/>
            <person name="Yamada A."/>
            <person name="Yan M."/>
            <person name="Wang P."/>
            <person name="Xu J."/>
            <person name="Bruns T."/>
            <person name="Baldrian P."/>
            <person name="Vilgalys R."/>
            <person name="Dunand C."/>
            <person name="Henrissat B."/>
            <person name="Grigoriev I.V."/>
            <person name="Hibbett D."/>
            <person name="Nagy L.G."/>
            <person name="Martin F.M."/>
        </authorList>
    </citation>
    <scope>NUCLEOTIDE SEQUENCE</scope>
    <source>
        <strain evidence="1">UP504</strain>
    </source>
</reference>